<dbReference type="Pfam" id="PF06676">
    <property type="entry name" value="DUF1178"/>
    <property type="match status" value="1"/>
</dbReference>
<reference evidence="2" key="1">
    <citation type="journal article" date="2019" name="Int. J. Syst. Evol. Microbiol.">
        <title>The Global Catalogue of Microorganisms (GCM) 10K type strain sequencing project: providing services to taxonomists for standard genome sequencing and annotation.</title>
        <authorList>
            <consortium name="The Broad Institute Genomics Platform"/>
            <consortium name="The Broad Institute Genome Sequencing Center for Infectious Disease"/>
            <person name="Wu L."/>
            <person name="Ma J."/>
        </authorList>
    </citation>
    <scope>NUCLEOTIDE SEQUENCE [LARGE SCALE GENOMIC DNA]</scope>
    <source>
        <strain evidence="2">CCUG 60023</strain>
    </source>
</reference>
<name>A0ABW3FBW1_9HYPH</name>
<protein>
    <submittedName>
        <fullName evidence="1">DUF1178 family protein</fullName>
    </submittedName>
</protein>
<dbReference type="RefSeq" id="WP_377210903.1">
    <property type="nucleotide sequence ID" value="NZ_JBHTJV010000002.1"/>
</dbReference>
<dbReference type="EMBL" id="JBHTJV010000002">
    <property type="protein sequence ID" value="MFD0915052.1"/>
    <property type="molecule type" value="Genomic_DNA"/>
</dbReference>
<keyword evidence="2" id="KW-1185">Reference proteome</keyword>
<comment type="caution">
    <text evidence="1">The sequence shown here is derived from an EMBL/GenBank/DDBJ whole genome shotgun (WGS) entry which is preliminary data.</text>
</comment>
<accession>A0ABW3FBW1</accession>
<sequence length="142" mass="15668">MIRFSLVCENEHDFDGWFGSSEDYETQRKRGLVTCPSCSSAKVEKALMAPQVSTSRSRETVQMASLALEQKQALAELKKMRDAIVNDSENVGKGFAEEARKIHYGEAPERGIIGEANREEVVELLEEGVEIAPLPVLPGDAN</sequence>
<dbReference type="InterPro" id="IPR009562">
    <property type="entry name" value="DUF1178"/>
</dbReference>
<gene>
    <name evidence="1" type="ORF">ACFQ14_01375</name>
</gene>
<organism evidence="1 2">
    <name type="scientific">Pseudahrensia aquimaris</name>
    <dbReference type="NCBI Taxonomy" id="744461"/>
    <lineage>
        <taxon>Bacteria</taxon>
        <taxon>Pseudomonadati</taxon>
        <taxon>Pseudomonadota</taxon>
        <taxon>Alphaproteobacteria</taxon>
        <taxon>Hyphomicrobiales</taxon>
        <taxon>Ahrensiaceae</taxon>
        <taxon>Pseudahrensia</taxon>
    </lineage>
</organism>
<evidence type="ECO:0000313" key="1">
    <source>
        <dbReference type="EMBL" id="MFD0915052.1"/>
    </source>
</evidence>
<proteinExistence type="predicted"/>
<dbReference type="PIRSF" id="PIRSF032131">
    <property type="entry name" value="UCP032131"/>
    <property type="match status" value="1"/>
</dbReference>
<dbReference type="Proteomes" id="UP001597101">
    <property type="component" value="Unassembled WGS sequence"/>
</dbReference>
<evidence type="ECO:0000313" key="2">
    <source>
        <dbReference type="Proteomes" id="UP001597101"/>
    </source>
</evidence>